<evidence type="ECO:0000256" key="3">
    <source>
        <dbReference type="ARBA" id="ARBA00022806"/>
    </source>
</evidence>
<dbReference type="EMBL" id="CP025958">
    <property type="protein sequence ID" value="AWM38507.1"/>
    <property type="molecule type" value="Genomic_DNA"/>
</dbReference>
<dbReference type="GO" id="GO:0016787">
    <property type="term" value="F:hydrolase activity"/>
    <property type="evidence" value="ECO:0007669"/>
    <property type="project" value="UniProtKB-KW"/>
</dbReference>
<gene>
    <name evidence="8" type="ORF">C1280_16975</name>
</gene>
<feature type="domain" description="Helicase ATP-binding" evidence="6">
    <location>
        <begin position="31"/>
        <end position="195"/>
    </location>
</feature>
<dbReference type="PANTHER" id="PTHR12131:SF1">
    <property type="entry name" value="ATP-DEPENDENT RNA HELICASE SUPV3L1, MITOCHONDRIAL-RELATED"/>
    <property type="match status" value="1"/>
</dbReference>
<evidence type="ECO:0000256" key="2">
    <source>
        <dbReference type="ARBA" id="ARBA00022801"/>
    </source>
</evidence>
<dbReference type="GO" id="GO:0004386">
    <property type="term" value="F:helicase activity"/>
    <property type="evidence" value="ECO:0007669"/>
    <property type="project" value="UniProtKB-KW"/>
</dbReference>
<dbReference type="Proteomes" id="UP000245802">
    <property type="component" value="Chromosome"/>
</dbReference>
<proteinExistence type="predicted"/>
<keyword evidence="9" id="KW-1185">Reference proteome</keyword>
<dbReference type="InterPro" id="IPR011545">
    <property type="entry name" value="DEAD/DEAH_box_helicase_dom"/>
</dbReference>
<organism evidence="8 9">
    <name type="scientific">Gemmata obscuriglobus</name>
    <dbReference type="NCBI Taxonomy" id="114"/>
    <lineage>
        <taxon>Bacteria</taxon>
        <taxon>Pseudomonadati</taxon>
        <taxon>Planctomycetota</taxon>
        <taxon>Planctomycetia</taxon>
        <taxon>Gemmatales</taxon>
        <taxon>Gemmataceae</taxon>
        <taxon>Gemmata</taxon>
    </lineage>
</organism>
<evidence type="ECO:0000313" key="9">
    <source>
        <dbReference type="Proteomes" id="UP000245802"/>
    </source>
</evidence>
<feature type="region of interest" description="Disordered" evidence="5">
    <location>
        <begin position="503"/>
        <end position="529"/>
    </location>
</feature>
<keyword evidence="4" id="KW-0067">ATP-binding</keyword>
<dbReference type="OrthoDB" id="9807155at2"/>
<name>A0A2Z3H457_9BACT</name>
<evidence type="ECO:0000256" key="4">
    <source>
        <dbReference type="ARBA" id="ARBA00022840"/>
    </source>
</evidence>
<sequence>MPPGVDRSDLATKYLDQLPYPPYPVQEEALLAWFTSEQGVLVCAPTGTGKTLIAHAALYEALHTNTVAYYTTPLIALTEQKFTEMQAAAVRWGFKAEDVGLVTGNRRVNPNAKVLIVVAEILLNRLLHPEGFDFQNTSAVVMDEFHSFADPERGIVWELTLNMLPKHIRLLLLSATVGNAVEFVNWLDRSHSRQIELVEGKERKIPLTYRWVPDQFLNELLVDIAKGDDATRKTPALVFAFNRDECWNVAEQLKGLDLMSAAQKAALNKECDTLDWPNGVGPKLKQMLRRGVGVHHAGLLPKYRRVVEELFEKKLLSVALCTETLAAGINLPARSVVLTSLVKGPFGKEKVIDPSTAHQIFGRAGRPQFDTEGFVYAYPDEDDVRILRWKQQYDQIPETTKDPGLLKAKKALLKKKPTRNSQKKYWTESDFERLKTAPAGRLYSKGPLPWRLLAYLLKVSPDVEKIRSVIRKRLLDQPRIDAGMKQLTRMLTTLHANGFVVLDPPPPAGETAAPPSPQKGEGEKEAPARKPTLLEQALAVQLGSNSPLAPGKGAAGAFAESLYQPLTATPTPELDKLLVFRACHPLYGAFLIDLLGTANREERLQLLESVLELPRPLLKHVRVPWDLSPGPLQTEKIDPELIAKGLMVAKPPKPEGEEEQEDEWVPWDERPPVLADKARMLFDSKYPEVGDFTTTPVWAAAEVLNYGNFNTYVTTKDLTKQEGLIFRHLLRLILLTQEFEQLTPPGLTPEEWKKELAEIADKLTDICRVVDPTSTEEAIKRVHGADVVAGEEHAKTVTVTAPELVATAMTAEEEADFGAGLSE</sequence>
<dbReference type="InterPro" id="IPR050699">
    <property type="entry name" value="RNA-DNA_Helicase"/>
</dbReference>
<feature type="domain" description="Helicase C-terminal" evidence="7">
    <location>
        <begin position="216"/>
        <end position="413"/>
    </location>
</feature>
<dbReference type="InterPro" id="IPR027417">
    <property type="entry name" value="P-loop_NTPase"/>
</dbReference>
<dbReference type="SMART" id="SM00490">
    <property type="entry name" value="HELICc"/>
    <property type="match status" value="1"/>
</dbReference>
<evidence type="ECO:0000256" key="5">
    <source>
        <dbReference type="SAM" id="MobiDB-lite"/>
    </source>
</evidence>
<dbReference type="Pfam" id="PF00270">
    <property type="entry name" value="DEAD"/>
    <property type="match status" value="1"/>
</dbReference>
<dbReference type="GO" id="GO:0005524">
    <property type="term" value="F:ATP binding"/>
    <property type="evidence" value="ECO:0007669"/>
    <property type="project" value="UniProtKB-KW"/>
</dbReference>
<keyword evidence="1" id="KW-0547">Nucleotide-binding</keyword>
<dbReference type="PANTHER" id="PTHR12131">
    <property type="entry name" value="ATP-DEPENDENT RNA AND DNA HELICASE"/>
    <property type="match status" value="1"/>
</dbReference>
<protein>
    <submittedName>
        <fullName evidence="8">Helicase</fullName>
    </submittedName>
</protein>
<accession>A0A2Z3H457</accession>
<dbReference type="Pfam" id="PF00271">
    <property type="entry name" value="Helicase_C"/>
    <property type="match status" value="1"/>
</dbReference>
<dbReference type="SMART" id="SM00487">
    <property type="entry name" value="DEXDc"/>
    <property type="match status" value="1"/>
</dbReference>
<dbReference type="GO" id="GO:0003676">
    <property type="term" value="F:nucleic acid binding"/>
    <property type="evidence" value="ECO:0007669"/>
    <property type="project" value="InterPro"/>
</dbReference>
<dbReference type="InterPro" id="IPR001650">
    <property type="entry name" value="Helicase_C-like"/>
</dbReference>
<dbReference type="CDD" id="cd17921">
    <property type="entry name" value="DEXHc_Ski2"/>
    <property type="match status" value="1"/>
</dbReference>
<dbReference type="SUPFAM" id="SSF52540">
    <property type="entry name" value="P-loop containing nucleoside triphosphate hydrolases"/>
    <property type="match status" value="1"/>
</dbReference>
<dbReference type="Gene3D" id="3.40.50.300">
    <property type="entry name" value="P-loop containing nucleotide triphosphate hydrolases"/>
    <property type="match status" value="2"/>
</dbReference>
<reference evidence="8 9" key="1">
    <citation type="submission" date="2018-01" db="EMBL/GenBank/DDBJ databases">
        <title>G. obscuriglobus.</title>
        <authorList>
            <person name="Franke J."/>
            <person name="Blomberg W."/>
            <person name="Selmecki A."/>
        </authorList>
    </citation>
    <scope>NUCLEOTIDE SEQUENCE [LARGE SCALE GENOMIC DNA]</scope>
    <source>
        <strain evidence="8 9">DSM 5831</strain>
    </source>
</reference>
<evidence type="ECO:0000256" key="1">
    <source>
        <dbReference type="ARBA" id="ARBA00022741"/>
    </source>
</evidence>
<keyword evidence="2" id="KW-0378">Hydrolase</keyword>
<dbReference type="RefSeq" id="WP_010043010.1">
    <property type="nucleotide sequence ID" value="NZ_CP025958.1"/>
</dbReference>
<keyword evidence="3 8" id="KW-0347">Helicase</keyword>
<dbReference type="InterPro" id="IPR014001">
    <property type="entry name" value="Helicase_ATP-bd"/>
</dbReference>
<dbReference type="AlphaFoldDB" id="A0A2Z3H457"/>
<evidence type="ECO:0000313" key="8">
    <source>
        <dbReference type="EMBL" id="AWM38507.1"/>
    </source>
</evidence>
<evidence type="ECO:0000259" key="6">
    <source>
        <dbReference type="PROSITE" id="PS51192"/>
    </source>
</evidence>
<dbReference type="PROSITE" id="PS51192">
    <property type="entry name" value="HELICASE_ATP_BIND_1"/>
    <property type="match status" value="1"/>
</dbReference>
<dbReference type="KEGG" id="gog:C1280_16975"/>
<evidence type="ECO:0000259" key="7">
    <source>
        <dbReference type="PROSITE" id="PS51194"/>
    </source>
</evidence>
<dbReference type="PROSITE" id="PS51194">
    <property type="entry name" value="HELICASE_CTER"/>
    <property type="match status" value="1"/>
</dbReference>